<evidence type="ECO:0000313" key="1">
    <source>
        <dbReference type="EMBL" id="AXA62493.1"/>
    </source>
</evidence>
<gene>
    <name evidence="1" type="ORF">CEQ51_21225</name>
</gene>
<accession>A0A2Z4ZX58</accession>
<protein>
    <submittedName>
        <fullName evidence="1">Uncharacterized protein</fullName>
    </submittedName>
</protein>
<proteinExistence type="predicted"/>
<organism evidence="1 2">
    <name type="scientific">Pseudomonas thivervalensis</name>
    <dbReference type="NCBI Taxonomy" id="86265"/>
    <lineage>
        <taxon>Bacteria</taxon>
        <taxon>Pseudomonadati</taxon>
        <taxon>Pseudomonadota</taxon>
        <taxon>Gammaproteobacteria</taxon>
        <taxon>Pseudomonadales</taxon>
        <taxon>Pseudomonadaceae</taxon>
        <taxon>Pseudomonas</taxon>
    </lineage>
</organism>
<evidence type="ECO:0000313" key="2">
    <source>
        <dbReference type="Proteomes" id="UP000251666"/>
    </source>
</evidence>
<dbReference type="AlphaFoldDB" id="A0A2Z4ZX58"/>
<dbReference type="KEGG" id="pthv:CE140_20675"/>
<reference evidence="2" key="1">
    <citation type="journal article" date="2021" name="Front. Microbiol.">
        <title>Genomic Analysis of the 1-Aminocyclopropane-1-Carboxylate Deaminase-Producing Pseudomonas thivervalensis SC5 Reveals Its Multifaceted Roles in Soil and in Beneficial Interactions With Plants.</title>
        <authorList>
            <person name="Nascimento F.X."/>
            <person name="Uron P."/>
            <person name="Glick B.R."/>
            <person name="Giachini A."/>
            <person name="Rossi M.J."/>
        </authorList>
    </citation>
    <scope>NUCLEOTIDE SEQUENCE [LARGE SCALE GENOMIC DNA]</scope>
    <source>
        <strain evidence="2">PLM3</strain>
    </source>
</reference>
<sequence>MSEPGRLATIEGGKPECCQVCEFSAIAGQVQGEVDGEQCSLRLCPSCFKYVFLCLRDSHRQDRLFDDDFEIEELCHFGR</sequence>
<dbReference type="Proteomes" id="UP000251666">
    <property type="component" value="Chromosome"/>
</dbReference>
<name>A0A2Z4ZX58_9PSED</name>
<dbReference type="EMBL" id="CP022202">
    <property type="protein sequence ID" value="AXA62493.1"/>
    <property type="molecule type" value="Genomic_DNA"/>
</dbReference>
<keyword evidence="2" id="KW-1185">Reference proteome</keyword>